<dbReference type="KEGG" id="pfla:Pflav_042940"/>
<dbReference type="PROSITE" id="PS51296">
    <property type="entry name" value="RIESKE"/>
    <property type="match status" value="1"/>
</dbReference>
<dbReference type="InterPro" id="IPR045623">
    <property type="entry name" value="LigXa_C"/>
</dbReference>
<keyword evidence="5" id="KW-0411">Iron-sulfur</keyword>
<dbReference type="CDD" id="cd03479">
    <property type="entry name" value="Rieske_RO_Alpha_PhDO_like"/>
    <property type="match status" value="1"/>
</dbReference>
<dbReference type="SUPFAM" id="SSF55961">
    <property type="entry name" value="Bet v1-like"/>
    <property type="match status" value="1"/>
</dbReference>
<proteinExistence type="predicted"/>
<dbReference type="GO" id="GO:0005506">
    <property type="term" value="F:iron ion binding"/>
    <property type="evidence" value="ECO:0007669"/>
    <property type="project" value="InterPro"/>
</dbReference>
<dbReference type="InterPro" id="IPR017941">
    <property type="entry name" value="Rieske_2Fe-2S"/>
</dbReference>
<dbReference type="AlphaFoldDB" id="A0A6F8XVL6"/>
<evidence type="ECO:0000313" key="7">
    <source>
        <dbReference type="EMBL" id="BCB77884.1"/>
    </source>
</evidence>
<feature type="domain" description="Rieske" evidence="6">
    <location>
        <begin position="27"/>
        <end position="134"/>
    </location>
</feature>
<dbReference type="PANTHER" id="PTHR21266:SF59">
    <property type="entry name" value="BLR4922 PROTEIN"/>
    <property type="match status" value="1"/>
</dbReference>
<dbReference type="GO" id="GO:0051537">
    <property type="term" value="F:2 iron, 2 sulfur cluster binding"/>
    <property type="evidence" value="ECO:0007669"/>
    <property type="project" value="UniProtKB-KW"/>
</dbReference>
<dbReference type="RefSeq" id="WP_173037551.1">
    <property type="nucleotide sequence ID" value="NZ_AP022870.1"/>
</dbReference>
<sequence length="438" mass="49298">MLSREDNELLTRVGPGTPAGELFRRFWHPVTTSARLGGPDGPQLRVRVLGENLIVFRDTNGDVGVLQAFCPHRRANLFWGRNEEGGLRCAYHGWKFDVSGQCIDMPTEPPASNYKEKLKAIGYPAVDKGGFIWAYLGPREQMPPLPAYEWMDLPDTHRVNTSMLNECNYLQGLEGDVDTAHVSYLHLYFDPEKGPQPPQFHENYRQYVIQDKSPKLTVKQTPYGFLYGGRRTLEDGSYYWRLTPWVAPSASQLPTTEKYGHAKINVPIDDYNHMPFSVMWSREGALGSNSQSDYRRKKASAPVVPFKLNTGHVIDHTREASNLDNDFLLDRSKQTSKFVGVGGGTGAEDRCVTESMGPILDRSEEHLGVSDIAIVAMRRALLRMIRDLRNGVEPALPHNSEAFHVRGMDIISQHADFEQLLAEHADYLLLSSAGARQE</sequence>
<evidence type="ECO:0000259" key="6">
    <source>
        <dbReference type="PROSITE" id="PS51296"/>
    </source>
</evidence>
<organism evidence="7 8">
    <name type="scientific">Phytohabitans flavus</name>
    <dbReference type="NCBI Taxonomy" id="1076124"/>
    <lineage>
        <taxon>Bacteria</taxon>
        <taxon>Bacillati</taxon>
        <taxon>Actinomycetota</taxon>
        <taxon>Actinomycetes</taxon>
        <taxon>Micromonosporales</taxon>
        <taxon>Micromonosporaceae</taxon>
    </lineage>
</organism>
<evidence type="ECO:0000313" key="8">
    <source>
        <dbReference type="Proteomes" id="UP000502508"/>
    </source>
</evidence>
<evidence type="ECO:0000256" key="1">
    <source>
        <dbReference type="ARBA" id="ARBA00022714"/>
    </source>
</evidence>
<dbReference type="PROSITE" id="PS00570">
    <property type="entry name" value="RING_HYDROXYL_ALPHA"/>
    <property type="match status" value="1"/>
</dbReference>
<dbReference type="PANTHER" id="PTHR21266">
    <property type="entry name" value="IRON-SULFUR DOMAIN CONTAINING PROTEIN"/>
    <property type="match status" value="1"/>
</dbReference>
<gene>
    <name evidence="7" type="ORF">Pflav_042940</name>
</gene>
<evidence type="ECO:0000256" key="2">
    <source>
        <dbReference type="ARBA" id="ARBA00022723"/>
    </source>
</evidence>
<keyword evidence="8" id="KW-1185">Reference proteome</keyword>
<keyword evidence="3" id="KW-0560">Oxidoreductase</keyword>
<accession>A0A6F8XVL6</accession>
<dbReference type="Pfam" id="PF00355">
    <property type="entry name" value="Rieske"/>
    <property type="match status" value="1"/>
</dbReference>
<dbReference type="Gene3D" id="2.102.10.10">
    <property type="entry name" value="Rieske [2Fe-2S] iron-sulphur domain"/>
    <property type="match status" value="1"/>
</dbReference>
<reference evidence="7 8" key="1">
    <citation type="submission" date="2020-03" db="EMBL/GenBank/DDBJ databases">
        <title>Whole genome shotgun sequence of Phytohabitans flavus NBRC 107702.</title>
        <authorList>
            <person name="Komaki H."/>
            <person name="Tamura T."/>
        </authorList>
    </citation>
    <scope>NUCLEOTIDE SEQUENCE [LARGE SCALE GENOMIC DNA]</scope>
    <source>
        <strain evidence="7 8">NBRC 107702</strain>
    </source>
</reference>
<dbReference type="GO" id="GO:0016705">
    <property type="term" value="F:oxidoreductase activity, acting on paired donors, with incorporation or reduction of molecular oxygen"/>
    <property type="evidence" value="ECO:0007669"/>
    <property type="project" value="UniProtKB-ARBA"/>
</dbReference>
<evidence type="ECO:0000256" key="3">
    <source>
        <dbReference type="ARBA" id="ARBA00023002"/>
    </source>
</evidence>
<evidence type="ECO:0000256" key="4">
    <source>
        <dbReference type="ARBA" id="ARBA00023004"/>
    </source>
</evidence>
<reference evidence="7 8" key="2">
    <citation type="submission" date="2020-03" db="EMBL/GenBank/DDBJ databases">
        <authorList>
            <person name="Ichikawa N."/>
            <person name="Kimura A."/>
            <person name="Kitahashi Y."/>
            <person name="Uohara A."/>
        </authorList>
    </citation>
    <scope>NUCLEOTIDE SEQUENCE [LARGE SCALE GENOMIC DNA]</scope>
    <source>
        <strain evidence="7 8">NBRC 107702</strain>
    </source>
</reference>
<dbReference type="Pfam" id="PF19301">
    <property type="entry name" value="LigXa_C"/>
    <property type="match status" value="1"/>
</dbReference>
<protein>
    <submittedName>
        <fullName evidence="7">Ring-hydroxylating oxygenase subunit alpha</fullName>
    </submittedName>
</protein>
<dbReference type="Proteomes" id="UP000502508">
    <property type="component" value="Chromosome"/>
</dbReference>
<dbReference type="InterPro" id="IPR050584">
    <property type="entry name" value="Cholesterol_7-desaturase"/>
</dbReference>
<dbReference type="InterPro" id="IPR036922">
    <property type="entry name" value="Rieske_2Fe-2S_sf"/>
</dbReference>
<dbReference type="SUPFAM" id="SSF50022">
    <property type="entry name" value="ISP domain"/>
    <property type="match status" value="1"/>
</dbReference>
<dbReference type="EMBL" id="AP022870">
    <property type="protein sequence ID" value="BCB77884.1"/>
    <property type="molecule type" value="Genomic_DNA"/>
</dbReference>
<keyword evidence="2" id="KW-0479">Metal-binding</keyword>
<keyword evidence="4" id="KW-0408">Iron</keyword>
<dbReference type="InterPro" id="IPR015881">
    <property type="entry name" value="ARHD_Rieske_2Fe_2S"/>
</dbReference>
<keyword evidence="1" id="KW-0001">2Fe-2S</keyword>
<name>A0A6F8XVL6_9ACTN</name>
<evidence type="ECO:0000256" key="5">
    <source>
        <dbReference type="ARBA" id="ARBA00023014"/>
    </source>
</evidence>
<dbReference type="GO" id="GO:0004497">
    <property type="term" value="F:monooxygenase activity"/>
    <property type="evidence" value="ECO:0007669"/>
    <property type="project" value="UniProtKB-ARBA"/>
</dbReference>